<feature type="transmembrane region" description="Helical" evidence="1">
    <location>
        <begin position="263"/>
        <end position="282"/>
    </location>
</feature>
<keyword evidence="3" id="KW-1185">Reference proteome</keyword>
<keyword evidence="1" id="KW-0472">Membrane</keyword>
<evidence type="ECO:0000313" key="2">
    <source>
        <dbReference type="EMBL" id="MET1756392.1"/>
    </source>
</evidence>
<keyword evidence="1" id="KW-0812">Transmembrane</keyword>
<comment type="caution">
    <text evidence="2">The sequence shown here is derived from an EMBL/GenBank/DDBJ whole genome shotgun (WGS) entry which is preliminary data.</text>
</comment>
<evidence type="ECO:0000256" key="1">
    <source>
        <dbReference type="SAM" id="Phobius"/>
    </source>
</evidence>
<reference evidence="2 3" key="1">
    <citation type="submission" date="2024-07" db="EMBL/GenBank/DDBJ databases">
        <title>Novosphingobium kalidii RD2P27.</title>
        <authorList>
            <person name="Sun J.-Q."/>
        </authorList>
    </citation>
    <scope>NUCLEOTIDE SEQUENCE [LARGE SCALE GENOMIC DNA]</scope>
    <source>
        <strain evidence="2 3">RD2P27</strain>
    </source>
</reference>
<name>A0ABV2D3E0_9SPHN</name>
<dbReference type="Proteomes" id="UP001548713">
    <property type="component" value="Unassembled WGS sequence"/>
</dbReference>
<feature type="transmembrane region" description="Helical" evidence="1">
    <location>
        <begin position="355"/>
        <end position="376"/>
    </location>
</feature>
<protein>
    <submittedName>
        <fullName evidence="2">Uncharacterized protein</fullName>
    </submittedName>
</protein>
<feature type="transmembrane region" description="Helical" evidence="1">
    <location>
        <begin position="233"/>
        <end position="251"/>
    </location>
</feature>
<organism evidence="2 3">
    <name type="scientific">Novosphingobium kalidii</name>
    <dbReference type="NCBI Taxonomy" id="3230299"/>
    <lineage>
        <taxon>Bacteria</taxon>
        <taxon>Pseudomonadati</taxon>
        <taxon>Pseudomonadota</taxon>
        <taxon>Alphaproteobacteria</taxon>
        <taxon>Sphingomonadales</taxon>
        <taxon>Sphingomonadaceae</taxon>
        <taxon>Novosphingobium</taxon>
    </lineage>
</organism>
<accession>A0ABV2D3E0</accession>
<evidence type="ECO:0000313" key="3">
    <source>
        <dbReference type="Proteomes" id="UP001548713"/>
    </source>
</evidence>
<feature type="transmembrane region" description="Helical" evidence="1">
    <location>
        <begin position="302"/>
        <end position="335"/>
    </location>
</feature>
<sequence>MSDASLRVGFVVSHARSSSDEALLELARQLVRDVQPRLEEATRRPWQFEFGEPIRLSSNERRHSGDFVGEASLRVVEGSFDLVIILTDVALISRRERIVFGLVSPLARTVVLSTDRLRGREGAGHMPLASPAIRWNAAALLLHLIGQGLGADPDPAPSGALAPFKYDPDRVSAPAFHEPAALERLAAGFLEREHTASGPLHDLWIHGCAALRHPRLISNALGRNRAPLLPLRMPGLATAAVAPVFILVFSAEFWDAGLGMTDATAWAYAAISILVAACYLCFAQKLFLPRKESRVIPEHLAVANVVIFSSMLLAVLGLFAMVALLSLAIELWVFPSDLISTWPTLDEQQVGFLDLLRISVFISTVGVTTGALAGGLQRRRVLRHMALFQAEV</sequence>
<keyword evidence="1" id="KW-1133">Transmembrane helix</keyword>
<gene>
    <name evidence="2" type="ORF">ABVV53_13145</name>
</gene>
<dbReference type="RefSeq" id="WP_353984879.1">
    <property type="nucleotide sequence ID" value="NZ_JBEWLY010000019.1"/>
</dbReference>
<dbReference type="EMBL" id="JBEWLY010000019">
    <property type="protein sequence ID" value="MET1756392.1"/>
    <property type="molecule type" value="Genomic_DNA"/>
</dbReference>
<proteinExistence type="predicted"/>